<dbReference type="InterPro" id="IPR036869">
    <property type="entry name" value="J_dom_sf"/>
</dbReference>
<dbReference type="Gene3D" id="1.10.287.110">
    <property type="entry name" value="DnaJ domain"/>
    <property type="match status" value="1"/>
</dbReference>
<evidence type="ECO:0000313" key="3">
    <source>
        <dbReference type="EMBL" id="KAL1528874.1"/>
    </source>
</evidence>
<gene>
    <name evidence="3" type="ORF">AB1Y20_010197</name>
</gene>
<dbReference type="Proteomes" id="UP001515480">
    <property type="component" value="Unassembled WGS sequence"/>
</dbReference>
<evidence type="ECO:0000313" key="4">
    <source>
        <dbReference type="Proteomes" id="UP001515480"/>
    </source>
</evidence>
<dbReference type="CDD" id="cd06257">
    <property type="entry name" value="DnaJ"/>
    <property type="match status" value="1"/>
</dbReference>
<evidence type="ECO:0000259" key="2">
    <source>
        <dbReference type="SMART" id="SM00271"/>
    </source>
</evidence>
<organism evidence="3 4">
    <name type="scientific">Prymnesium parvum</name>
    <name type="common">Toxic golden alga</name>
    <dbReference type="NCBI Taxonomy" id="97485"/>
    <lineage>
        <taxon>Eukaryota</taxon>
        <taxon>Haptista</taxon>
        <taxon>Haptophyta</taxon>
        <taxon>Prymnesiophyceae</taxon>
        <taxon>Prymnesiales</taxon>
        <taxon>Prymnesiaceae</taxon>
        <taxon>Prymnesium</taxon>
    </lineage>
</organism>
<keyword evidence="1" id="KW-0732">Signal</keyword>
<proteinExistence type="predicted"/>
<feature type="signal peptide" evidence="1">
    <location>
        <begin position="1"/>
        <end position="23"/>
    </location>
</feature>
<name>A0AB34K4F0_PRYPA</name>
<protein>
    <recommendedName>
        <fullName evidence="2">J domain-containing protein</fullName>
    </recommendedName>
</protein>
<dbReference type="InterPro" id="IPR001623">
    <property type="entry name" value="DnaJ_domain"/>
</dbReference>
<accession>A0AB34K4F0</accession>
<dbReference type="SMART" id="SM00271">
    <property type="entry name" value="DnaJ"/>
    <property type="match status" value="1"/>
</dbReference>
<dbReference type="SUPFAM" id="SSF46565">
    <property type="entry name" value="Chaperone J-domain"/>
    <property type="match status" value="1"/>
</dbReference>
<reference evidence="3 4" key="1">
    <citation type="journal article" date="2024" name="Science">
        <title>Giant polyketide synthase enzymes in the biosynthesis of giant marine polyether toxins.</title>
        <authorList>
            <person name="Fallon T.R."/>
            <person name="Shende V.V."/>
            <person name="Wierzbicki I.H."/>
            <person name="Pendleton A.L."/>
            <person name="Watervoot N.F."/>
            <person name="Auber R.P."/>
            <person name="Gonzalez D.J."/>
            <person name="Wisecaver J.H."/>
            <person name="Moore B.S."/>
        </authorList>
    </citation>
    <scope>NUCLEOTIDE SEQUENCE [LARGE SCALE GENOMIC DNA]</scope>
    <source>
        <strain evidence="3 4">12B1</strain>
    </source>
</reference>
<dbReference type="EMBL" id="JBGBPQ010000002">
    <property type="protein sequence ID" value="KAL1528874.1"/>
    <property type="molecule type" value="Genomic_DNA"/>
</dbReference>
<dbReference type="AlphaFoldDB" id="A0AB34K4F0"/>
<evidence type="ECO:0000256" key="1">
    <source>
        <dbReference type="SAM" id="SignalP"/>
    </source>
</evidence>
<feature type="domain" description="J" evidence="2">
    <location>
        <begin position="20"/>
        <end position="85"/>
    </location>
</feature>
<comment type="caution">
    <text evidence="3">The sequence shown here is derived from an EMBL/GenBank/DDBJ whole genome shotgun (WGS) entry which is preliminary data.</text>
</comment>
<keyword evidence="4" id="KW-1185">Reference proteome</keyword>
<sequence>MAAALAFLAAPLCGISMPLHTAADLLQVPVGASRSIVRAAYRQKAAVSHPDMTTGDVQQFLQLRAAYDTCLRYSQAGGVLTNTHEQQAPARTYSKGAPWQPFVARREEVDSKLFSAWHSYWEVRLAANIADAKAEAQRQVCLAREAAVADTTSSEERVKAVAELAAANRTLQFLLARQSKLHEHALELEAAAKLTTADFSA</sequence>
<feature type="chain" id="PRO_5044301269" description="J domain-containing protein" evidence="1">
    <location>
        <begin position="24"/>
        <end position="201"/>
    </location>
</feature>